<comment type="caution">
    <text evidence="2">The sequence shown here is derived from an EMBL/GenBank/DDBJ whole genome shotgun (WGS) entry which is preliminary data.</text>
</comment>
<dbReference type="EMBL" id="JAAXOU010000005">
    <property type="protein sequence ID" value="NKY12784.1"/>
    <property type="molecule type" value="Genomic_DNA"/>
</dbReference>
<dbReference type="RefSeq" id="WP_168437067.1">
    <property type="nucleotide sequence ID" value="NZ_JAAXOU010000005.1"/>
</dbReference>
<feature type="compositionally biased region" description="Basic and acidic residues" evidence="1">
    <location>
        <begin position="191"/>
        <end position="203"/>
    </location>
</feature>
<protein>
    <submittedName>
        <fullName evidence="2">Uncharacterized protein</fullName>
    </submittedName>
</protein>
<evidence type="ECO:0000256" key="1">
    <source>
        <dbReference type="SAM" id="MobiDB-lite"/>
    </source>
</evidence>
<keyword evidence="3" id="KW-1185">Reference proteome</keyword>
<accession>A0AA44D9Y2</accession>
<feature type="region of interest" description="Disordered" evidence="1">
    <location>
        <begin position="191"/>
        <end position="213"/>
    </location>
</feature>
<sequence length="213" mass="22920">MSGEPGLRLPPDTARLLAEGIDKAHGELKGLTSIGNAATGNGFSGLALSAMELGHRGLADEFGAFCDRWGWGVRTLMQRGNEFAVAVGLAAGGLHEQDQYVKGTIKVVVNGVNGNPHLSEEEVQAKSWEEIRDQRPTDGADWSGESFDEAHRESKQVWSDVAYDVNHQFANSLQEAGIYDDDERERVEALQREAFDPTDEAVRRAGGSPGGAG</sequence>
<evidence type="ECO:0000313" key="2">
    <source>
        <dbReference type="EMBL" id="NKY12784.1"/>
    </source>
</evidence>
<reference evidence="2 3" key="1">
    <citation type="submission" date="2020-04" db="EMBL/GenBank/DDBJ databases">
        <title>MicrobeNet Type strains.</title>
        <authorList>
            <person name="Nicholson A.C."/>
        </authorList>
    </citation>
    <scope>NUCLEOTIDE SEQUENCE [LARGE SCALE GENOMIC DNA]</scope>
    <source>
        <strain evidence="2 3">DSM 40738</strain>
    </source>
</reference>
<evidence type="ECO:0000313" key="3">
    <source>
        <dbReference type="Proteomes" id="UP000570003"/>
    </source>
</evidence>
<dbReference type="Proteomes" id="UP000570003">
    <property type="component" value="Unassembled WGS sequence"/>
</dbReference>
<organism evidence="2 3">
    <name type="scientific">Streptomyces somaliensis (strain ATCC 33201 / DSM 40738 / JCM 12659 / KCTC 9044 / NCTC 11332 / NRRL B-12077 / IP 733)</name>
    <dbReference type="NCBI Taxonomy" id="1134445"/>
    <lineage>
        <taxon>Bacteria</taxon>
        <taxon>Bacillati</taxon>
        <taxon>Actinomycetota</taxon>
        <taxon>Actinomycetes</taxon>
        <taxon>Kitasatosporales</taxon>
        <taxon>Streptomycetaceae</taxon>
        <taxon>Streptomyces</taxon>
    </lineage>
</organism>
<gene>
    <name evidence="2" type="ORF">HGA06_00980</name>
</gene>
<name>A0AA44D9Y2_STRE0</name>
<proteinExistence type="predicted"/>
<dbReference type="AlphaFoldDB" id="A0AA44D9Y2"/>